<dbReference type="SFLD" id="SFLDG01135">
    <property type="entry name" value="C1.5.6:_HAD__Beta-PGM__Phospha"/>
    <property type="match status" value="1"/>
</dbReference>
<reference evidence="1 2" key="1">
    <citation type="submission" date="2018-07" db="EMBL/GenBank/DDBJ databases">
        <title>Genomic Encyclopedia of Type Strains, Phase IV (KMG-IV): sequencing the most valuable type-strain genomes for metagenomic binning, comparative biology and taxonomic classification.</title>
        <authorList>
            <person name="Goeker M."/>
        </authorList>
    </citation>
    <scope>NUCLEOTIDE SEQUENCE [LARGE SCALE GENOMIC DNA]</scope>
    <source>
        <strain evidence="1 2">DSM 21410</strain>
    </source>
</reference>
<accession>A0A369A8L8</accession>
<evidence type="ECO:0000313" key="1">
    <source>
        <dbReference type="EMBL" id="RCX05471.1"/>
    </source>
</evidence>
<comment type="caution">
    <text evidence="1">The sequence shown here is derived from an EMBL/GenBank/DDBJ whole genome shotgun (WGS) entry which is preliminary data.</text>
</comment>
<organism evidence="1 2">
    <name type="scientific">Schleiferia thermophila</name>
    <dbReference type="NCBI Taxonomy" id="884107"/>
    <lineage>
        <taxon>Bacteria</taxon>
        <taxon>Pseudomonadati</taxon>
        <taxon>Bacteroidota</taxon>
        <taxon>Flavobacteriia</taxon>
        <taxon>Flavobacteriales</taxon>
        <taxon>Schleiferiaceae</taxon>
        <taxon>Schleiferia</taxon>
    </lineage>
</organism>
<gene>
    <name evidence="1" type="ORF">DES35_101757</name>
</gene>
<dbReference type="PRINTS" id="PR00413">
    <property type="entry name" value="HADHALOGNASE"/>
</dbReference>
<dbReference type="InterPro" id="IPR041492">
    <property type="entry name" value="HAD_2"/>
</dbReference>
<dbReference type="SUPFAM" id="SSF56784">
    <property type="entry name" value="HAD-like"/>
    <property type="match status" value="1"/>
</dbReference>
<dbReference type="PANTHER" id="PTHR47478">
    <property type="match status" value="1"/>
</dbReference>
<evidence type="ECO:0000313" key="2">
    <source>
        <dbReference type="Proteomes" id="UP000253517"/>
    </source>
</evidence>
<name>A0A369A8L8_9FLAO</name>
<dbReference type="InterPro" id="IPR052550">
    <property type="entry name" value="Pyrimidine_5'-ntase_YjjG"/>
</dbReference>
<dbReference type="Gene3D" id="1.10.150.240">
    <property type="entry name" value="Putative phosphatase, domain 2"/>
    <property type="match status" value="1"/>
</dbReference>
<dbReference type="InterPro" id="IPR006439">
    <property type="entry name" value="HAD-SF_hydro_IA"/>
</dbReference>
<dbReference type="InterPro" id="IPR011951">
    <property type="entry name" value="HAD-SF_hydro_IA_YjjG/PynA"/>
</dbReference>
<dbReference type="InterPro" id="IPR036412">
    <property type="entry name" value="HAD-like_sf"/>
</dbReference>
<dbReference type="EMBL" id="QPJS01000001">
    <property type="protein sequence ID" value="RCX05471.1"/>
    <property type="molecule type" value="Genomic_DNA"/>
</dbReference>
<dbReference type="PANTHER" id="PTHR47478:SF1">
    <property type="entry name" value="PYRIMIDINE 5'-NUCLEOTIDASE YJJG"/>
    <property type="match status" value="1"/>
</dbReference>
<dbReference type="InterPro" id="IPR023198">
    <property type="entry name" value="PGP-like_dom2"/>
</dbReference>
<dbReference type="RefSeq" id="WP_114365806.1">
    <property type="nucleotide sequence ID" value="NZ_BHZF01000001.1"/>
</dbReference>
<dbReference type="AlphaFoldDB" id="A0A369A8L8"/>
<dbReference type="SFLD" id="SFLDG01129">
    <property type="entry name" value="C1.5:_HAD__Beta-PGM__Phosphata"/>
    <property type="match status" value="1"/>
</dbReference>
<dbReference type="NCBIfam" id="TIGR01549">
    <property type="entry name" value="HAD-SF-IA-v1"/>
    <property type="match status" value="1"/>
</dbReference>
<dbReference type="SFLD" id="SFLDS00003">
    <property type="entry name" value="Haloacid_Dehalogenase"/>
    <property type="match status" value="1"/>
</dbReference>
<proteinExistence type="predicted"/>
<dbReference type="Gene3D" id="3.40.50.1000">
    <property type="entry name" value="HAD superfamily/HAD-like"/>
    <property type="match status" value="1"/>
</dbReference>
<keyword evidence="2" id="KW-1185">Reference proteome</keyword>
<dbReference type="GO" id="GO:0008253">
    <property type="term" value="F:5'-nucleotidase activity"/>
    <property type="evidence" value="ECO:0007669"/>
    <property type="project" value="InterPro"/>
</dbReference>
<protein>
    <submittedName>
        <fullName evidence="1">Putative hydrolase of the HAD superfamily</fullName>
    </submittedName>
</protein>
<dbReference type="Pfam" id="PF13419">
    <property type="entry name" value="HAD_2"/>
    <property type="match status" value="1"/>
</dbReference>
<dbReference type="NCBIfam" id="TIGR02254">
    <property type="entry name" value="YjjG_YfnB"/>
    <property type="match status" value="1"/>
</dbReference>
<dbReference type="InterPro" id="IPR023214">
    <property type="entry name" value="HAD_sf"/>
</dbReference>
<sequence>MRASGYKTVFFDLDHTLWDFKTNSQKVLKELFTETGLYRKGLDFQEFYQVYNQINDQKWTLYRQGRIDKFRLRKERFVDTLLHFSIDERQLGEYFESQYVERSPLQTALMPGALEVLDYLFEKYQLAIITNGFASVQMTKLKSTGLEKYFTTVITSEMAGANKPEAKIFVAALKQTATKRPEAVMIGDHIDADVVGAKNAGIDQIWYNQEEIVSDCKPTYQIRELTEIIELL</sequence>
<dbReference type="Proteomes" id="UP000253517">
    <property type="component" value="Unassembled WGS sequence"/>
</dbReference>
<keyword evidence="1" id="KW-0378">Hydrolase</keyword>